<evidence type="ECO:0000259" key="2">
    <source>
        <dbReference type="Pfam" id="PF04187"/>
    </source>
</evidence>
<reference evidence="3 4" key="1">
    <citation type="submission" date="2018-09" db="EMBL/GenBank/DDBJ databases">
        <title>Genomic Encyclopedia of Archaeal and Bacterial Type Strains, Phase II (KMG-II): from individual species to whole genera.</title>
        <authorList>
            <person name="Goeker M."/>
        </authorList>
    </citation>
    <scope>NUCLEOTIDE SEQUENCE [LARGE SCALE GENOMIC DNA]</scope>
    <source>
        <strain evidence="3 4">DSM 11458</strain>
    </source>
</reference>
<name>A0A420DTD3_9RHOB</name>
<protein>
    <submittedName>
        <fullName evidence="3">Putative iron-regulated protein</fullName>
    </submittedName>
</protein>
<feature type="chain" id="PRO_5019026622" evidence="1">
    <location>
        <begin position="28"/>
        <end position="269"/>
    </location>
</feature>
<feature type="signal peptide" evidence="1">
    <location>
        <begin position="1"/>
        <end position="27"/>
    </location>
</feature>
<organism evidence="3 4">
    <name type="scientific">Sulfitobacter guttiformis</name>
    <dbReference type="NCBI Taxonomy" id="74349"/>
    <lineage>
        <taxon>Bacteria</taxon>
        <taxon>Pseudomonadati</taxon>
        <taxon>Pseudomonadota</taxon>
        <taxon>Alphaproteobacteria</taxon>
        <taxon>Rhodobacterales</taxon>
        <taxon>Roseobacteraceae</taxon>
        <taxon>Sulfitobacter</taxon>
    </lineage>
</organism>
<evidence type="ECO:0000313" key="4">
    <source>
        <dbReference type="Proteomes" id="UP000284407"/>
    </source>
</evidence>
<evidence type="ECO:0000313" key="3">
    <source>
        <dbReference type="EMBL" id="RKE97413.1"/>
    </source>
</evidence>
<feature type="domain" description="Haem-binding uptake Tiki superfamily ChaN" evidence="2">
    <location>
        <begin position="31"/>
        <end position="223"/>
    </location>
</feature>
<keyword evidence="1" id="KW-0732">Signal</keyword>
<dbReference type="Gene3D" id="3.40.50.11550">
    <property type="match status" value="1"/>
</dbReference>
<dbReference type="STRING" id="1443111.Z949_4048"/>
<dbReference type="Pfam" id="PF04187">
    <property type="entry name" value="Cofac_haem_bdg"/>
    <property type="match status" value="1"/>
</dbReference>
<dbReference type="CDD" id="cd14727">
    <property type="entry name" value="ChanN-like"/>
    <property type="match status" value="1"/>
</dbReference>
<dbReference type="InterPro" id="IPR007314">
    <property type="entry name" value="Cofac_haem-bd_dom"/>
</dbReference>
<accession>A0A420DTD3</accession>
<dbReference type="SUPFAM" id="SSF159501">
    <property type="entry name" value="EreA/ChaN-like"/>
    <property type="match status" value="1"/>
</dbReference>
<evidence type="ECO:0000256" key="1">
    <source>
        <dbReference type="SAM" id="SignalP"/>
    </source>
</evidence>
<dbReference type="AlphaFoldDB" id="A0A420DTD3"/>
<keyword evidence="4" id="KW-1185">Reference proteome</keyword>
<sequence>MMKNFSPRKMSLSVALLAALFAFEVQAEIPQAARQAQIVILGELHDNPDHHVRQAMWVAELRPKALVFEMLTPVQGLNAQSEWSSQAELDGLIGWSDTAWPSFDMYYPIFAAAPDAAIYGAGITRGQLQHMLEIPLATYPPAKRFGLDEPLDAQEQSAREALQAEAHCNALPETLLPMMVEAQQHRDISLADAALRALEQTGGPVAVITGNGHARADWGVPSLLAHAAPDVIVFALAQAEGDAEISGGFSLTLDAPAPMRGDPCAAFTR</sequence>
<gene>
    <name evidence="3" type="ORF">C8N30_2017</name>
</gene>
<dbReference type="EMBL" id="RAQK01000001">
    <property type="protein sequence ID" value="RKE97413.1"/>
    <property type="molecule type" value="Genomic_DNA"/>
</dbReference>
<dbReference type="Gene3D" id="1.10.8.760">
    <property type="entry name" value="Haem-binding uptake, Tiki superfamily, ChaN, domain 2"/>
    <property type="match status" value="1"/>
</dbReference>
<dbReference type="Proteomes" id="UP000284407">
    <property type="component" value="Unassembled WGS sequence"/>
</dbReference>
<proteinExistence type="predicted"/>
<comment type="caution">
    <text evidence="3">The sequence shown here is derived from an EMBL/GenBank/DDBJ whole genome shotgun (WGS) entry which is preliminary data.</text>
</comment>